<dbReference type="Proteomes" id="UP000001889">
    <property type="component" value="Chromosome"/>
</dbReference>
<sequence length="133" mass="15353">MWMNSPNAWRILLRRYSPGAWNNMDGLAAIPGKTATMSKPYCKKLTENSDNKYVGSICRRKTYFATHKKILVSLVKIASIRIYFIISEGREMLLWKRFLSHMSVPGKVCSKNCTKQEKIHQCALRQAGKVKRE</sequence>
<evidence type="ECO:0000313" key="2">
    <source>
        <dbReference type="Proteomes" id="UP000001889"/>
    </source>
</evidence>
<evidence type="ECO:0000313" key="1">
    <source>
        <dbReference type="EMBL" id="CBG89648.1"/>
    </source>
</evidence>
<dbReference type="EMBL" id="FN543502">
    <property type="protein sequence ID" value="CBG89648.1"/>
    <property type="molecule type" value="Genomic_DNA"/>
</dbReference>
<dbReference type="HOGENOM" id="CLU_1902977_0_0_6"/>
<proteinExistence type="predicted"/>
<protein>
    <submittedName>
        <fullName evidence="1">Uncharacterized protein</fullName>
    </submittedName>
</protein>
<accession>D2TJL0</accession>
<name>D2TJL0_CITRI</name>
<gene>
    <name evidence="1" type="ordered locus">ROD_29092</name>
</gene>
<dbReference type="KEGG" id="cro:ROD_29092"/>
<dbReference type="AlphaFoldDB" id="D2TJL0"/>
<keyword evidence="2" id="KW-1185">Reference proteome</keyword>
<organism evidence="1 2">
    <name type="scientific">Citrobacter rodentium (strain ICC168)</name>
    <name type="common">Citrobacter freundii biotype 4280</name>
    <dbReference type="NCBI Taxonomy" id="637910"/>
    <lineage>
        <taxon>Bacteria</taxon>
        <taxon>Pseudomonadati</taxon>
        <taxon>Pseudomonadota</taxon>
        <taxon>Gammaproteobacteria</taxon>
        <taxon>Enterobacterales</taxon>
        <taxon>Enterobacteriaceae</taxon>
        <taxon>Citrobacter</taxon>
    </lineage>
</organism>
<reference evidence="1 2" key="1">
    <citation type="journal article" date="2010" name="J. Bacteriol.">
        <title>The Citrobacter rodentium genome sequence reveals convergent evolution with human pathogenic Escherichia coli.</title>
        <authorList>
            <person name="Petty N.K."/>
            <person name="Bulgin R."/>
            <person name="Crepin V.F."/>
            <person name="Cerdeno-Tarraga A.M."/>
            <person name="Schroeder G.N."/>
            <person name="Quail M.A."/>
            <person name="Lennard N."/>
            <person name="Corton C."/>
            <person name="Barron A."/>
            <person name="Clark L."/>
            <person name="Toribio A.L."/>
            <person name="Parkhill J."/>
            <person name="Dougan G."/>
            <person name="Frankel G."/>
            <person name="Thomson N.R."/>
        </authorList>
    </citation>
    <scope>NUCLEOTIDE SEQUENCE [LARGE SCALE GENOMIC DNA]</scope>
    <source>
        <strain evidence="1 2">ICC168</strain>
    </source>
</reference>